<sequence length="328" mass="36414">MSKILITGGAGFIGYHLANALLAENNRVDLLDNFSRGVVDTDLKSLTANPLVKLINTDLLQNGSLDELDSDYHCIYHLAAIVGVSHVLDKPYDVMNDNTMMLLNILSFAKRQSRLERLVFASTSEVYAGTLQYFSLPIPTTEKTPLAVTDINHPRTSYMLSKIYGEALCRFSDIPFTIIRPHNLYGPRMGLSHVIPELLHKAYSGSENLEVVSAGHRRTFCYIADAVEMIKRAAEREACAGETLNIGNQYPELAIGQLAETILRIVARNLRIIPLPSASGSPARRCPDMSKTTELTGYVPRIGLEDGVRRTFDWYRSHVFDGQGVTAR</sequence>
<accession>A0A250KV26</accession>
<dbReference type="Proteomes" id="UP000266313">
    <property type="component" value="Chromosome"/>
</dbReference>
<dbReference type="InterPro" id="IPR036291">
    <property type="entry name" value="NAD(P)-bd_dom_sf"/>
</dbReference>
<dbReference type="PANTHER" id="PTHR43245">
    <property type="entry name" value="BIFUNCTIONAL POLYMYXIN RESISTANCE PROTEIN ARNA"/>
    <property type="match status" value="1"/>
</dbReference>
<dbReference type="AlphaFoldDB" id="A0A250KV26"/>
<dbReference type="InterPro" id="IPR001509">
    <property type="entry name" value="Epimerase_deHydtase"/>
</dbReference>
<dbReference type="PANTHER" id="PTHR43245:SF13">
    <property type="entry name" value="UDP-D-APIOSE_UDP-D-XYLOSE SYNTHASE 2"/>
    <property type="match status" value="1"/>
</dbReference>
<dbReference type="InterPro" id="IPR050177">
    <property type="entry name" value="Lipid_A_modif_metabolic_enz"/>
</dbReference>
<organism evidence="2 3">
    <name type="scientific">Methylocaldum marinum</name>
    <dbReference type="NCBI Taxonomy" id="1432792"/>
    <lineage>
        <taxon>Bacteria</taxon>
        <taxon>Pseudomonadati</taxon>
        <taxon>Pseudomonadota</taxon>
        <taxon>Gammaproteobacteria</taxon>
        <taxon>Methylococcales</taxon>
        <taxon>Methylococcaceae</taxon>
        <taxon>Methylocaldum</taxon>
    </lineage>
</organism>
<dbReference type="KEGG" id="mmai:sS8_2886"/>
<feature type="domain" description="NAD-dependent epimerase/dehydratase" evidence="1">
    <location>
        <begin position="4"/>
        <end position="247"/>
    </location>
</feature>
<protein>
    <submittedName>
        <fullName evidence="2">NAD-binding protein</fullName>
    </submittedName>
</protein>
<dbReference type="Gene3D" id="3.40.50.720">
    <property type="entry name" value="NAD(P)-binding Rossmann-like Domain"/>
    <property type="match status" value="1"/>
</dbReference>
<gene>
    <name evidence="2" type="ORF">sS8_2886</name>
</gene>
<dbReference type="EMBL" id="AP017928">
    <property type="protein sequence ID" value="BBA34831.1"/>
    <property type="molecule type" value="Genomic_DNA"/>
</dbReference>
<dbReference type="OrthoDB" id="9803010at2"/>
<proteinExistence type="predicted"/>
<dbReference type="SUPFAM" id="SSF51735">
    <property type="entry name" value="NAD(P)-binding Rossmann-fold domains"/>
    <property type="match status" value="1"/>
</dbReference>
<dbReference type="RefSeq" id="WP_119630153.1">
    <property type="nucleotide sequence ID" value="NZ_AP017928.1"/>
</dbReference>
<reference evidence="2 3" key="1">
    <citation type="submission" date="2016-12" db="EMBL/GenBank/DDBJ databases">
        <title>Genome sequencing of Methylocaldum marinum.</title>
        <authorList>
            <person name="Takeuchi M."/>
            <person name="Kamagata Y."/>
            <person name="Hiraoka S."/>
            <person name="Oshima K."/>
            <person name="Hattori M."/>
            <person name="Iwasaki W."/>
        </authorList>
    </citation>
    <scope>NUCLEOTIDE SEQUENCE [LARGE SCALE GENOMIC DNA]</scope>
    <source>
        <strain evidence="2 3">S8</strain>
    </source>
</reference>
<evidence type="ECO:0000313" key="2">
    <source>
        <dbReference type="EMBL" id="BBA34831.1"/>
    </source>
</evidence>
<evidence type="ECO:0000313" key="3">
    <source>
        <dbReference type="Proteomes" id="UP000266313"/>
    </source>
</evidence>
<dbReference type="Pfam" id="PF01370">
    <property type="entry name" value="Epimerase"/>
    <property type="match status" value="1"/>
</dbReference>
<keyword evidence="3" id="KW-1185">Reference proteome</keyword>
<evidence type="ECO:0000259" key="1">
    <source>
        <dbReference type="Pfam" id="PF01370"/>
    </source>
</evidence>
<name>A0A250KV26_9GAMM</name>